<dbReference type="InterPro" id="IPR023486">
    <property type="entry name" value="TFIIB_CS"/>
</dbReference>
<keyword evidence="8" id="KW-0804">Transcription</keyword>
<feature type="region of interest" description="Disordered" evidence="10">
    <location>
        <begin position="500"/>
        <end position="540"/>
    </location>
</feature>
<evidence type="ECO:0000313" key="13">
    <source>
        <dbReference type="Proteomes" id="UP000007148"/>
    </source>
</evidence>
<name>G4TCP1_SERID</name>
<protein>
    <recommendedName>
        <fullName evidence="4">Transcription initiation factor IIB</fullName>
    </recommendedName>
</protein>
<dbReference type="GO" id="GO:0005634">
    <property type="term" value="C:nucleus"/>
    <property type="evidence" value="ECO:0007669"/>
    <property type="project" value="UniProtKB-SubCell"/>
</dbReference>
<organism evidence="12 13">
    <name type="scientific">Serendipita indica (strain DSM 11827)</name>
    <name type="common">Root endophyte fungus</name>
    <name type="synonym">Piriformospora indica</name>
    <dbReference type="NCBI Taxonomy" id="1109443"/>
    <lineage>
        <taxon>Eukaryota</taxon>
        <taxon>Fungi</taxon>
        <taxon>Dikarya</taxon>
        <taxon>Basidiomycota</taxon>
        <taxon>Agaricomycotina</taxon>
        <taxon>Agaricomycetes</taxon>
        <taxon>Sebacinales</taxon>
        <taxon>Serendipitaceae</taxon>
        <taxon>Serendipita</taxon>
    </lineage>
</organism>
<reference evidence="12 13" key="1">
    <citation type="journal article" date="2011" name="PLoS Pathog.">
        <title>Endophytic Life Strategies Decoded by Genome and Transcriptome Analyses of the Mutualistic Root Symbiont Piriformospora indica.</title>
        <authorList>
            <person name="Zuccaro A."/>
            <person name="Lahrmann U."/>
            <person name="Guldener U."/>
            <person name="Langen G."/>
            <person name="Pfiffi S."/>
            <person name="Biedenkopf D."/>
            <person name="Wong P."/>
            <person name="Samans B."/>
            <person name="Grimm C."/>
            <person name="Basiewicz M."/>
            <person name="Murat C."/>
            <person name="Martin F."/>
            <person name="Kogel K.H."/>
        </authorList>
    </citation>
    <scope>NUCLEOTIDE SEQUENCE [LARGE SCALE GENOMIC DNA]</scope>
    <source>
        <strain evidence="12 13">DSM 11827</strain>
    </source>
</reference>
<proteinExistence type="inferred from homology"/>
<dbReference type="OrthoDB" id="25790at2759"/>
<dbReference type="GO" id="GO:0097550">
    <property type="term" value="C:transcription preinitiation complex"/>
    <property type="evidence" value="ECO:0007669"/>
    <property type="project" value="TreeGrafter"/>
</dbReference>
<dbReference type="InterPro" id="IPR013763">
    <property type="entry name" value="Cyclin-like_dom"/>
</dbReference>
<evidence type="ECO:0000256" key="9">
    <source>
        <dbReference type="ARBA" id="ARBA00023242"/>
    </source>
</evidence>
<dbReference type="SMART" id="SM00385">
    <property type="entry name" value="CYCLIN"/>
    <property type="match status" value="1"/>
</dbReference>
<sequence>MDVTGLLASTSTGRSTVVEKDVPLVVDAGLLAVFDSNDIDEESFRSNPEEYLQSTARDGVQALINALFTLPIQKTEDGPLARLPPIEMLLPRAKPLPKPKPLTKWEQFARAKGIQKKVRDKRIWDEQKQEWVARWGRNGKNKEIEEQWITEVPDNAPDDYDPIKEARDVRKARVAKNEKQRQANIARAQGGPSKDERKAELRNTALQTKISTASMGKFDKKLEGDPKLRGIKRKFEPNEGDVQAEKSNALALLAKLERAGPTSKKTKTDGEGGDDVLNVRKAVRYATKGKGATSLAAKASKGGGKKGRAAETRNPTLRKSLAREISFAGGVGWFLVTESSIPDQNTFANEEGDDPSRVGGPQNPIYEGLDSLSTSISFRDGNSGHSRELQRAAARLSNDKSQRSLTVVFEQIQSMCDQYSLPRSVSDTAKMLYRRTEEEKLLRGKQPDAIVAACLFIACRQAAVPRTFKEIVELTNVPKKQIGQCYKALERAFNLAPGATAANPSGHSSGGAGDGNVGTSGPSGAQKGDAPLPGGAGSTNSTSPEDLMARYCNYLDLPPALQAYCADVSGRARSRDIASGRSPVSIASGIIYFTAMLFGYSVSLKEIGATAGVSEGTIKLVYRLLWADREALVNEKWIEEGKVKLDNLPSAETKGAVVDKEGKSPKDK</sequence>
<dbReference type="PANTHER" id="PTHR11618">
    <property type="entry name" value="TRANSCRIPTION INITIATION FACTOR IIB-RELATED"/>
    <property type="match status" value="1"/>
</dbReference>
<dbReference type="Gene3D" id="1.10.472.170">
    <property type="match status" value="1"/>
</dbReference>
<keyword evidence="9" id="KW-0539">Nucleus</keyword>
<comment type="subcellular location">
    <subcellularLocation>
        <location evidence="1">Nucleus</location>
    </subcellularLocation>
</comment>
<dbReference type="GO" id="GO:0070897">
    <property type="term" value="P:transcription preinitiation complex assembly"/>
    <property type="evidence" value="ECO:0007669"/>
    <property type="project" value="InterPro"/>
</dbReference>
<dbReference type="GO" id="GO:0006367">
    <property type="term" value="P:transcription initiation at RNA polymerase II promoter"/>
    <property type="evidence" value="ECO:0007669"/>
    <property type="project" value="TreeGrafter"/>
</dbReference>
<dbReference type="HOGENOM" id="CLU_411090_0_0_1"/>
<dbReference type="PRINTS" id="PR00685">
    <property type="entry name" value="TIFACTORIIB"/>
</dbReference>
<evidence type="ECO:0000256" key="7">
    <source>
        <dbReference type="ARBA" id="ARBA00023015"/>
    </source>
</evidence>
<keyword evidence="7" id="KW-0805">Transcription regulation</keyword>
<dbReference type="AlphaFoldDB" id="G4TCP1"/>
<dbReference type="InterPro" id="IPR013150">
    <property type="entry name" value="TFIIB_cyclin"/>
</dbReference>
<evidence type="ECO:0000256" key="3">
    <source>
        <dbReference type="ARBA" id="ARBA00010857"/>
    </source>
</evidence>
<dbReference type="EMBL" id="CAFZ01000046">
    <property type="protein sequence ID" value="CCA69080.1"/>
    <property type="molecule type" value="Genomic_DNA"/>
</dbReference>
<comment type="caution">
    <text evidence="12">The sequence shown here is derived from an EMBL/GenBank/DDBJ whole genome shotgun (WGS) entry which is preliminary data.</text>
</comment>
<dbReference type="PROSITE" id="PS00782">
    <property type="entry name" value="TFIIB"/>
    <property type="match status" value="1"/>
</dbReference>
<dbReference type="SUPFAM" id="SSF47954">
    <property type="entry name" value="Cyclin-like"/>
    <property type="match status" value="2"/>
</dbReference>
<dbReference type="Pfam" id="PF00382">
    <property type="entry name" value="TFIIB"/>
    <property type="match status" value="2"/>
</dbReference>
<dbReference type="InParanoid" id="G4TCP1"/>
<feature type="domain" description="Cyclin-like" evidence="11">
    <location>
        <begin position="410"/>
        <end position="491"/>
    </location>
</feature>
<evidence type="ECO:0000256" key="5">
    <source>
        <dbReference type="ARBA" id="ARBA00022517"/>
    </source>
</evidence>
<evidence type="ECO:0000256" key="10">
    <source>
        <dbReference type="SAM" id="MobiDB-lite"/>
    </source>
</evidence>
<dbReference type="InterPro" id="IPR000812">
    <property type="entry name" value="TFIIB"/>
</dbReference>
<evidence type="ECO:0000259" key="11">
    <source>
        <dbReference type="SMART" id="SM00385"/>
    </source>
</evidence>
<comment type="similarity">
    <text evidence="2">Belongs to the RRS1 family.</text>
</comment>
<dbReference type="eggNOG" id="KOG1765">
    <property type="taxonomic scope" value="Eukaryota"/>
</dbReference>
<feature type="region of interest" description="Disordered" evidence="10">
    <location>
        <begin position="290"/>
        <end position="314"/>
    </location>
</feature>
<evidence type="ECO:0000313" key="12">
    <source>
        <dbReference type="EMBL" id="CCA69080.1"/>
    </source>
</evidence>
<dbReference type="Gene3D" id="1.10.472.10">
    <property type="entry name" value="Cyclin-like"/>
    <property type="match status" value="1"/>
</dbReference>
<dbReference type="Pfam" id="PF04939">
    <property type="entry name" value="RRS1"/>
    <property type="match status" value="1"/>
</dbReference>
<feature type="region of interest" description="Disordered" evidence="10">
    <location>
        <begin position="175"/>
        <end position="199"/>
    </location>
</feature>
<dbReference type="InterPro" id="IPR036915">
    <property type="entry name" value="Cyclin-like_sf"/>
</dbReference>
<keyword evidence="6" id="KW-0677">Repeat</keyword>
<dbReference type="CDD" id="cd20551">
    <property type="entry name" value="CYCLIN_TFIIB_rpt1"/>
    <property type="match status" value="1"/>
</dbReference>
<gene>
    <name evidence="12" type="ORF">PIIN_02938</name>
</gene>
<accession>G4TCP1</accession>
<feature type="compositionally biased region" description="Gly residues" evidence="10">
    <location>
        <begin position="508"/>
        <end position="518"/>
    </location>
</feature>
<comment type="similarity">
    <text evidence="3">Belongs to the TFIIB family.</text>
</comment>
<dbReference type="Proteomes" id="UP000007148">
    <property type="component" value="Unassembled WGS sequence"/>
</dbReference>
<keyword evidence="5" id="KW-0690">Ribosome biogenesis</keyword>
<evidence type="ECO:0000256" key="2">
    <source>
        <dbReference type="ARBA" id="ARBA00010077"/>
    </source>
</evidence>
<feature type="compositionally biased region" description="Low complexity" evidence="10">
    <location>
        <begin position="290"/>
        <end position="300"/>
    </location>
</feature>
<dbReference type="GO" id="GO:0017025">
    <property type="term" value="F:TBP-class protein binding"/>
    <property type="evidence" value="ECO:0007669"/>
    <property type="project" value="InterPro"/>
</dbReference>
<dbReference type="STRING" id="1109443.G4TCP1"/>
<feature type="region of interest" description="Disordered" evidence="10">
    <location>
        <begin position="344"/>
        <end position="363"/>
    </location>
</feature>
<dbReference type="FunFam" id="1.10.472.10:FF:000141">
    <property type="entry name" value="Transcription initiation factor IIB"/>
    <property type="match status" value="1"/>
</dbReference>
<dbReference type="PANTHER" id="PTHR11618:SF13">
    <property type="entry name" value="TRANSCRIPTION INITIATION FACTOR IIB"/>
    <property type="match status" value="1"/>
</dbReference>
<evidence type="ECO:0000256" key="1">
    <source>
        <dbReference type="ARBA" id="ARBA00004123"/>
    </source>
</evidence>
<dbReference type="eggNOG" id="KOG1597">
    <property type="taxonomic scope" value="Eukaryota"/>
</dbReference>
<evidence type="ECO:0000256" key="8">
    <source>
        <dbReference type="ARBA" id="ARBA00023163"/>
    </source>
</evidence>
<dbReference type="InterPro" id="IPR007023">
    <property type="entry name" value="Ribosom_reg"/>
</dbReference>
<dbReference type="GO" id="GO:0042254">
    <property type="term" value="P:ribosome biogenesis"/>
    <property type="evidence" value="ECO:0007669"/>
    <property type="project" value="UniProtKB-KW"/>
</dbReference>
<keyword evidence="13" id="KW-1185">Reference proteome</keyword>
<evidence type="ECO:0000256" key="4">
    <source>
        <dbReference type="ARBA" id="ARBA00013932"/>
    </source>
</evidence>
<evidence type="ECO:0000256" key="6">
    <source>
        <dbReference type="ARBA" id="ARBA00022737"/>
    </source>
</evidence>
<dbReference type="GO" id="GO:0016251">
    <property type="term" value="F:RNA polymerase II general transcription initiation factor activity"/>
    <property type="evidence" value="ECO:0007669"/>
    <property type="project" value="TreeGrafter"/>
</dbReference>